<keyword evidence="2" id="KW-1185">Reference proteome</keyword>
<organism evidence="1 2">
    <name type="scientific">Herpetosiphon geysericola</name>
    <dbReference type="NCBI Taxonomy" id="70996"/>
    <lineage>
        <taxon>Bacteria</taxon>
        <taxon>Bacillati</taxon>
        <taxon>Chloroflexota</taxon>
        <taxon>Chloroflexia</taxon>
        <taxon>Herpetosiphonales</taxon>
        <taxon>Herpetosiphonaceae</taxon>
        <taxon>Herpetosiphon</taxon>
    </lineage>
</organism>
<evidence type="ECO:0000313" key="2">
    <source>
        <dbReference type="Proteomes" id="UP000050277"/>
    </source>
</evidence>
<protein>
    <submittedName>
        <fullName evidence="1">Uncharacterized protein</fullName>
    </submittedName>
</protein>
<comment type="caution">
    <text evidence="1">The sequence shown here is derived from an EMBL/GenBank/DDBJ whole genome shotgun (WGS) entry which is preliminary data.</text>
</comment>
<name>A0A0P6XS40_9CHLR</name>
<dbReference type="EMBL" id="LGKP01000045">
    <property type="protein sequence ID" value="KPL79585.1"/>
    <property type="molecule type" value="Genomic_DNA"/>
</dbReference>
<proteinExistence type="predicted"/>
<dbReference type="Proteomes" id="UP000050277">
    <property type="component" value="Unassembled WGS sequence"/>
</dbReference>
<gene>
    <name evidence="1" type="ORF">SE18_26085</name>
</gene>
<sequence>MTKPGFTLAEHRRIARKLQRIYDDLGDIMMDVHNVYGTGRGKKTLFQAANQKILDIRSALDGYLAEEFPEDFSPAIYFGRDQQDS</sequence>
<accession>A0A0P6XS40</accession>
<evidence type="ECO:0000313" key="1">
    <source>
        <dbReference type="EMBL" id="KPL79585.1"/>
    </source>
</evidence>
<dbReference type="AlphaFoldDB" id="A0A0P6XS40"/>
<reference evidence="1 2" key="1">
    <citation type="submission" date="2015-07" db="EMBL/GenBank/DDBJ databases">
        <title>Whole genome sequence of Herpetosiphon geysericola DSM 7119.</title>
        <authorList>
            <person name="Hemp J."/>
            <person name="Ward L.M."/>
            <person name="Pace L.A."/>
            <person name="Fischer W.W."/>
        </authorList>
    </citation>
    <scope>NUCLEOTIDE SEQUENCE [LARGE SCALE GENOMIC DNA]</scope>
    <source>
        <strain evidence="1 2">DSM 7119</strain>
    </source>
</reference>
<dbReference type="RefSeq" id="WP_054537400.1">
    <property type="nucleotide sequence ID" value="NZ_LGKP01000045.1"/>
</dbReference>